<organism evidence="3 4">
    <name type="scientific">Grifola frondosa</name>
    <name type="common">Maitake</name>
    <name type="synonym">Polyporus frondosus</name>
    <dbReference type="NCBI Taxonomy" id="5627"/>
    <lineage>
        <taxon>Eukaryota</taxon>
        <taxon>Fungi</taxon>
        <taxon>Dikarya</taxon>
        <taxon>Basidiomycota</taxon>
        <taxon>Agaricomycotina</taxon>
        <taxon>Agaricomycetes</taxon>
        <taxon>Polyporales</taxon>
        <taxon>Grifolaceae</taxon>
        <taxon>Grifola</taxon>
    </lineage>
</organism>
<dbReference type="EMBL" id="LUGG01000001">
    <property type="protein sequence ID" value="OBZ78763.1"/>
    <property type="molecule type" value="Genomic_DNA"/>
</dbReference>
<evidence type="ECO:0000313" key="4">
    <source>
        <dbReference type="Proteomes" id="UP000092993"/>
    </source>
</evidence>
<dbReference type="AlphaFoldDB" id="A0A1C7MPL9"/>
<feature type="compositionally biased region" description="Polar residues" evidence="1">
    <location>
        <begin position="200"/>
        <end position="209"/>
    </location>
</feature>
<protein>
    <submittedName>
        <fullName evidence="3">Uncharacterized protein</fullName>
    </submittedName>
</protein>
<feature type="compositionally biased region" description="Polar residues" evidence="1">
    <location>
        <begin position="38"/>
        <end position="50"/>
    </location>
</feature>
<feature type="region of interest" description="Disordered" evidence="1">
    <location>
        <begin position="200"/>
        <end position="223"/>
    </location>
</feature>
<gene>
    <name evidence="3" type="ORF">A0H81_00593</name>
</gene>
<keyword evidence="2" id="KW-0732">Signal</keyword>
<feature type="region of interest" description="Disordered" evidence="1">
    <location>
        <begin position="38"/>
        <end position="90"/>
    </location>
</feature>
<dbReference type="OrthoDB" id="2755676at2759"/>
<feature type="compositionally biased region" description="Polar residues" evidence="1">
    <location>
        <begin position="109"/>
        <end position="123"/>
    </location>
</feature>
<name>A0A1C7MPL9_GRIFR</name>
<feature type="compositionally biased region" description="Polar residues" evidence="1">
    <location>
        <begin position="72"/>
        <end position="90"/>
    </location>
</feature>
<comment type="caution">
    <text evidence="3">The sequence shown here is derived from an EMBL/GenBank/DDBJ whole genome shotgun (WGS) entry which is preliminary data.</text>
</comment>
<dbReference type="Proteomes" id="UP000092993">
    <property type="component" value="Unassembled WGS sequence"/>
</dbReference>
<accession>A0A1C7MPL9</accession>
<evidence type="ECO:0000313" key="3">
    <source>
        <dbReference type="EMBL" id="OBZ78763.1"/>
    </source>
</evidence>
<feature type="chain" id="PRO_5008889261" evidence="2">
    <location>
        <begin position="24"/>
        <end position="223"/>
    </location>
</feature>
<sequence length="223" mass="22062">MRTPALTCTIFVVAVLSPNLTSAAPFANPGSFNSDVFAISSPQESPSSRAFNGPVQPRKIGPRGLWKRTRNQDTAGGNAGSSSDVSGGSIQNIPSVFMKRVDNDKTLGGNANTGSSGDVNGGSVYNTVPEGQSSNNGMPVLFNWNSNNAGQGGGSTSGCAKGGHGSDGAGGNADSGNSGNAEGGGVYNYGGMVNMDSNNAGKAGTTESGCATGGSVADKPVFG</sequence>
<evidence type="ECO:0000256" key="2">
    <source>
        <dbReference type="SAM" id="SignalP"/>
    </source>
</evidence>
<feature type="region of interest" description="Disordered" evidence="1">
    <location>
        <begin position="152"/>
        <end position="180"/>
    </location>
</feature>
<feature type="compositionally biased region" description="Gly residues" evidence="1">
    <location>
        <begin position="152"/>
        <end position="173"/>
    </location>
</feature>
<feature type="signal peptide" evidence="2">
    <location>
        <begin position="1"/>
        <end position="23"/>
    </location>
</feature>
<proteinExistence type="predicted"/>
<keyword evidence="4" id="KW-1185">Reference proteome</keyword>
<dbReference type="OMA" id="TIMNMNS"/>
<feature type="region of interest" description="Disordered" evidence="1">
    <location>
        <begin position="103"/>
        <end position="123"/>
    </location>
</feature>
<reference evidence="3 4" key="1">
    <citation type="submission" date="2016-03" db="EMBL/GenBank/DDBJ databases">
        <title>Whole genome sequencing of Grifola frondosa 9006-11.</title>
        <authorList>
            <person name="Min B."/>
            <person name="Park H."/>
            <person name="Kim J.-G."/>
            <person name="Cho H."/>
            <person name="Oh Y.-L."/>
            <person name="Kong W.-S."/>
            <person name="Choi I.-G."/>
        </authorList>
    </citation>
    <scope>NUCLEOTIDE SEQUENCE [LARGE SCALE GENOMIC DNA]</scope>
    <source>
        <strain evidence="3 4">9006-11</strain>
    </source>
</reference>
<evidence type="ECO:0000256" key="1">
    <source>
        <dbReference type="SAM" id="MobiDB-lite"/>
    </source>
</evidence>